<keyword evidence="2" id="KW-1185">Reference proteome</keyword>
<dbReference type="EMBL" id="CP095071">
    <property type="protein sequence ID" value="UOQ84719.1"/>
    <property type="molecule type" value="Genomic_DNA"/>
</dbReference>
<name>A0ABY4GKI2_9BACI</name>
<gene>
    <name evidence="1" type="ORF">MUN87_18985</name>
</gene>
<evidence type="ECO:0000313" key="2">
    <source>
        <dbReference type="Proteomes" id="UP000831537"/>
    </source>
</evidence>
<reference evidence="1 2" key="1">
    <citation type="submission" date="2022-04" db="EMBL/GenBank/DDBJ databases">
        <title>Gracilibacillus sp. isolated from saltern.</title>
        <authorList>
            <person name="Won M."/>
            <person name="Lee C.-M."/>
            <person name="Woen H.-Y."/>
            <person name="Kwon S.-W."/>
        </authorList>
    </citation>
    <scope>NUCLEOTIDE SEQUENCE [LARGE SCALE GENOMIC DNA]</scope>
    <source>
        <strain evidence="1 2">SSPM10-3</strain>
    </source>
</reference>
<accession>A0ABY4GKI2</accession>
<sequence>MTNDNQKSNIGFTLFKPTGVKHEYSVVDVHNKQVTGTISYNGKVYMTVHVDLKTNTVDIDGSIKELEDIAMDKASYIDLFKSQAEFFVENNIRDPKKYYKQFE</sequence>
<dbReference type="RefSeq" id="WP_244742866.1">
    <property type="nucleotide sequence ID" value="NZ_CP095071.1"/>
</dbReference>
<proteinExistence type="predicted"/>
<protein>
    <submittedName>
        <fullName evidence="1">Uncharacterized protein</fullName>
    </submittedName>
</protein>
<dbReference type="Proteomes" id="UP000831537">
    <property type="component" value="Chromosome"/>
</dbReference>
<organism evidence="1 2">
    <name type="scientific">Gracilibacillus salinarum</name>
    <dbReference type="NCBI Taxonomy" id="2932255"/>
    <lineage>
        <taxon>Bacteria</taxon>
        <taxon>Bacillati</taxon>
        <taxon>Bacillota</taxon>
        <taxon>Bacilli</taxon>
        <taxon>Bacillales</taxon>
        <taxon>Bacillaceae</taxon>
        <taxon>Gracilibacillus</taxon>
    </lineage>
</organism>
<evidence type="ECO:0000313" key="1">
    <source>
        <dbReference type="EMBL" id="UOQ84719.1"/>
    </source>
</evidence>